<dbReference type="InterPro" id="IPR019933">
    <property type="entry name" value="DivIVA_domain"/>
</dbReference>
<dbReference type="Gene3D" id="6.10.250.660">
    <property type="match status" value="1"/>
</dbReference>
<feature type="coiled-coil region" evidence="9">
    <location>
        <begin position="149"/>
        <end position="201"/>
    </location>
</feature>
<dbReference type="AlphaFoldDB" id="A0A543B387"/>
<dbReference type="OrthoDB" id="9815492at2"/>
<comment type="caution">
    <text evidence="11">The sequence shown here is derived from an EMBL/GenBank/DDBJ whole genome shotgun (WGS) entry which is preliminary data.</text>
</comment>
<dbReference type="NCBIfam" id="TIGR03544">
    <property type="entry name" value="DivI1A_domain"/>
    <property type="match status" value="1"/>
</dbReference>
<keyword evidence="12" id="KW-1185">Reference proteome</keyword>
<name>A0A543B387_9ACTN</name>
<protein>
    <recommendedName>
        <fullName evidence="3">Cell wall synthesis protein Wag31</fullName>
    </recommendedName>
    <alternativeName>
        <fullName evidence="8">Antigen 84</fullName>
    </alternativeName>
</protein>
<organism evidence="11 12">
    <name type="scientific">Stackebrandtia endophytica</name>
    <dbReference type="NCBI Taxonomy" id="1496996"/>
    <lineage>
        <taxon>Bacteria</taxon>
        <taxon>Bacillati</taxon>
        <taxon>Actinomycetota</taxon>
        <taxon>Actinomycetes</taxon>
        <taxon>Glycomycetales</taxon>
        <taxon>Glycomycetaceae</taxon>
        <taxon>Stackebrandtia</taxon>
    </lineage>
</organism>
<evidence type="ECO:0000256" key="4">
    <source>
        <dbReference type="ARBA" id="ARBA00022490"/>
    </source>
</evidence>
<dbReference type="EMBL" id="VFOW01000001">
    <property type="protein sequence ID" value="TQL79286.1"/>
    <property type="molecule type" value="Genomic_DNA"/>
</dbReference>
<comment type="subcellular location">
    <subcellularLocation>
        <location evidence="1">Cytoplasm</location>
    </subcellularLocation>
</comment>
<evidence type="ECO:0000256" key="5">
    <source>
        <dbReference type="ARBA" id="ARBA00022618"/>
    </source>
</evidence>
<evidence type="ECO:0000256" key="7">
    <source>
        <dbReference type="ARBA" id="ARBA00023306"/>
    </source>
</evidence>
<dbReference type="InParanoid" id="A0A543B387"/>
<dbReference type="PANTHER" id="PTHR35794:SF2">
    <property type="entry name" value="CELL DIVISION PROTEIN DIVIVA"/>
    <property type="match status" value="1"/>
</dbReference>
<dbReference type="GO" id="GO:0051301">
    <property type="term" value="P:cell division"/>
    <property type="evidence" value="ECO:0007669"/>
    <property type="project" value="UniProtKB-KW"/>
</dbReference>
<dbReference type="Pfam" id="PF05103">
    <property type="entry name" value="DivIVA"/>
    <property type="match status" value="1"/>
</dbReference>
<evidence type="ECO:0000256" key="3">
    <source>
        <dbReference type="ARBA" id="ARBA00018787"/>
    </source>
</evidence>
<evidence type="ECO:0000256" key="6">
    <source>
        <dbReference type="ARBA" id="ARBA00023054"/>
    </source>
</evidence>
<dbReference type="Proteomes" id="UP000317043">
    <property type="component" value="Unassembled WGS sequence"/>
</dbReference>
<evidence type="ECO:0000256" key="1">
    <source>
        <dbReference type="ARBA" id="ARBA00004496"/>
    </source>
</evidence>
<keyword evidence="5" id="KW-0132">Cell division</keyword>
<proteinExistence type="inferred from homology"/>
<evidence type="ECO:0000256" key="10">
    <source>
        <dbReference type="SAM" id="MobiDB-lite"/>
    </source>
</evidence>
<keyword evidence="4" id="KW-0963">Cytoplasm</keyword>
<dbReference type="RefSeq" id="WP_142044475.1">
    <property type="nucleotide sequence ID" value="NZ_JBHTGS010000002.1"/>
</dbReference>
<accession>A0A543B387</accession>
<dbReference type="InterPro" id="IPR007793">
    <property type="entry name" value="DivIVA_fam"/>
</dbReference>
<evidence type="ECO:0000313" key="12">
    <source>
        <dbReference type="Proteomes" id="UP000317043"/>
    </source>
</evidence>
<gene>
    <name evidence="11" type="ORF">FB566_4887</name>
</gene>
<dbReference type="GO" id="GO:0005737">
    <property type="term" value="C:cytoplasm"/>
    <property type="evidence" value="ECO:0007669"/>
    <property type="project" value="UniProtKB-SubCell"/>
</dbReference>
<feature type="region of interest" description="Disordered" evidence="10">
    <location>
        <begin position="228"/>
        <end position="255"/>
    </location>
</feature>
<keyword evidence="6 9" id="KW-0175">Coiled coil</keyword>
<sequence>MPLTPADIHSISFKKAPIGNRGYNEDEVDNFLDEVERELERLIEFNNKLRAQNEQLLSGAPAGTADNAELLAEFERLQREKNAAEQAAHAAEQELEELRHAGGMQGGAAAGPEGGEQQALRLLMVAQRTADEHMDSARSEADTVLTEARTKSEEMVSQARTQAETMEREAKQRHQEIMGNLEAKRSALHKHIEELKTFERQYRTRLKAYLESQLRDLTGRGEGVIEGEAADAQPEIRGAGTPAAILSQAPAEAVR</sequence>
<comment type="similarity">
    <text evidence="2">Belongs to the DivIVA family.</text>
</comment>
<reference evidence="11 12" key="1">
    <citation type="submission" date="2019-06" db="EMBL/GenBank/DDBJ databases">
        <title>Sequencing the genomes of 1000 actinobacteria strains.</title>
        <authorList>
            <person name="Klenk H.-P."/>
        </authorList>
    </citation>
    <scope>NUCLEOTIDE SEQUENCE [LARGE SCALE GENOMIC DNA]</scope>
    <source>
        <strain evidence="11 12">DSM 45928</strain>
    </source>
</reference>
<feature type="coiled-coil region" evidence="9">
    <location>
        <begin position="28"/>
        <end position="101"/>
    </location>
</feature>
<dbReference type="PANTHER" id="PTHR35794">
    <property type="entry name" value="CELL DIVISION PROTEIN DIVIVA"/>
    <property type="match status" value="1"/>
</dbReference>
<evidence type="ECO:0000256" key="8">
    <source>
        <dbReference type="ARBA" id="ARBA00031737"/>
    </source>
</evidence>
<evidence type="ECO:0000256" key="9">
    <source>
        <dbReference type="SAM" id="Coils"/>
    </source>
</evidence>
<evidence type="ECO:0000256" key="2">
    <source>
        <dbReference type="ARBA" id="ARBA00009008"/>
    </source>
</evidence>
<evidence type="ECO:0000313" key="11">
    <source>
        <dbReference type="EMBL" id="TQL79286.1"/>
    </source>
</evidence>
<keyword evidence="7" id="KW-0131">Cell cycle</keyword>